<reference evidence="1" key="1">
    <citation type="submission" date="2019-08" db="EMBL/GenBank/DDBJ databases">
        <authorList>
            <person name="Liu F."/>
        </authorList>
    </citation>
    <scope>NUCLEOTIDE SEQUENCE [LARGE SCALE GENOMIC DNA]</scope>
    <source>
        <strain evidence="1">PA1801</strain>
        <tissue evidence="1">Leaf</tissue>
    </source>
</reference>
<dbReference type="Proteomes" id="UP000325315">
    <property type="component" value="Unassembled WGS sequence"/>
</dbReference>
<keyword evidence="2" id="KW-1185">Reference proteome</keyword>
<evidence type="ECO:0000313" key="2">
    <source>
        <dbReference type="Proteomes" id="UP000325315"/>
    </source>
</evidence>
<proteinExistence type="predicted"/>
<accession>A0A5B6X1Y2</accession>
<dbReference type="EMBL" id="SMMG02000001">
    <property type="protein sequence ID" value="KAA3488259.1"/>
    <property type="molecule type" value="Genomic_DNA"/>
</dbReference>
<organism evidence="1 2">
    <name type="scientific">Gossypium australe</name>
    <dbReference type="NCBI Taxonomy" id="47621"/>
    <lineage>
        <taxon>Eukaryota</taxon>
        <taxon>Viridiplantae</taxon>
        <taxon>Streptophyta</taxon>
        <taxon>Embryophyta</taxon>
        <taxon>Tracheophyta</taxon>
        <taxon>Spermatophyta</taxon>
        <taxon>Magnoliopsida</taxon>
        <taxon>eudicotyledons</taxon>
        <taxon>Gunneridae</taxon>
        <taxon>Pentapetalae</taxon>
        <taxon>rosids</taxon>
        <taxon>malvids</taxon>
        <taxon>Malvales</taxon>
        <taxon>Malvaceae</taxon>
        <taxon>Malvoideae</taxon>
        <taxon>Gossypium</taxon>
    </lineage>
</organism>
<dbReference type="AlphaFoldDB" id="A0A5B6X1Y2"/>
<sequence length="111" mass="13122">MDLSKHLAHGIKDLIKRSRLLDLRKWTLSLAKLWLTQQFSMKDLEEANFVLKKKVITLSQASFIDNIFEHYTMTDLKKRNTPSVSGFHLYLEDCPTIAEEKENIRKVPYIW</sequence>
<comment type="caution">
    <text evidence="1">The sequence shown here is derived from an EMBL/GenBank/DDBJ whole genome shotgun (WGS) entry which is preliminary data.</text>
</comment>
<protein>
    <submittedName>
        <fullName evidence="1">Gag/pol protein</fullName>
    </submittedName>
</protein>
<evidence type="ECO:0000313" key="1">
    <source>
        <dbReference type="EMBL" id="KAA3488259.1"/>
    </source>
</evidence>
<gene>
    <name evidence="1" type="ORF">EPI10_032029</name>
</gene>
<name>A0A5B6X1Y2_9ROSI</name>